<evidence type="ECO:0000313" key="1">
    <source>
        <dbReference type="EMBL" id="SEJ40920.1"/>
    </source>
</evidence>
<proteinExistence type="predicted"/>
<accession>A0A1H6YUF9</accession>
<organism evidence="1 2">
    <name type="scientific">Demequina mangrovi</name>
    <dbReference type="NCBI Taxonomy" id="1043493"/>
    <lineage>
        <taxon>Bacteria</taxon>
        <taxon>Bacillati</taxon>
        <taxon>Actinomycetota</taxon>
        <taxon>Actinomycetes</taxon>
        <taxon>Micrococcales</taxon>
        <taxon>Demequinaceae</taxon>
        <taxon>Demequina</taxon>
    </lineage>
</organism>
<reference evidence="2" key="1">
    <citation type="submission" date="2016-10" db="EMBL/GenBank/DDBJ databases">
        <authorList>
            <person name="Varghese N."/>
        </authorList>
    </citation>
    <scope>NUCLEOTIDE SEQUENCE [LARGE SCALE GENOMIC DNA]</scope>
    <source>
        <strain evidence="2">DSM 24868</strain>
    </source>
</reference>
<sequence length="310" mass="33428">MSIVLCTLYEGDYHHGVAALANSLASSGFAGELVVGVRGRPPAWAGAGAAGDSGPVTLSATPALTLRFVPLDTTMHLTLFKPTFMLEVLNEHARDADVVAYIDPDIVVKCPWHNLAPWLISADVCAIEDVNGRLPNTAPLRTLWRQHFAAKALIEVRAIDSYVNGGFVSASRDASLFLTTWQRLCADAREIMGEDAGLHVGHGTSLFSTPDQDALNMALMVTDVTVGLADPASMDFAAGGEYLSHAIGARKPWRGRFIRNALGGTPPSKAAKFYLHYADGPVRSHSRRELSRMKASQQTASLIGRFYRRA</sequence>
<dbReference type="AlphaFoldDB" id="A0A1H6YUF9"/>
<dbReference type="EMBL" id="FNZI01000003">
    <property type="protein sequence ID" value="SEJ40920.1"/>
    <property type="molecule type" value="Genomic_DNA"/>
</dbReference>
<keyword evidence="2" id="KW-1185">Reference proteome</keyword>
<gene>
    <name evidence="1" type="ORF">SAMN05421637_1754</name>
</gene>
<name>A0A1H6YUF9_9MICO</name>
<dbReference type="STRING" id="1043493.SAMN05421637_1754"/>
<dbReference type="RefSeq" id="WP_143058946.1">
    <property type="nucleotide sequence ID" value="NZ_BBLU01000004.1"/>
</dbReference>
<protein>
    <recommendedName>
        <fullName evidence="3">Glycosyl transferase family 8</fullName>
    </recommendedName>
</protein>
<dbReference type="eggNOG" id="COG1442">
    <property type="taxonomic scope" value="Bacteria"/>
</dbReference>
<evidence type="ECO:0008006" key="3">
    <source>
        <dbReference type="Google" id="ProtNLM"/>
    </source>
</evidence>
<evidence type="ECO:0000313" key="2">
    <source>
        <dbReference type="Proteomes" id="UP000183315"/>
    </source>
</evidence>
<dbReference type="OrthoDB" id="5672604at2"/>
<dbReference type="Proteomes" id="UP000183315">
    <property type="component" value="Unassembled WGS sequence"/>
</dbReference>